<dbReference type="PROSITE" id="PS51674">
    <property type="entry name" value="4FE4S_WBL"/>
    <property type="match status" value="1"/>
</dbReference>
<dbReference type="EMBL" id="JBHUKS010000011">
    <property type="protein sequence ID" value="MFD2469007.1"/>
    <property type="molecule type" value="Genomic_DNA"/>
</dbReference>
<gene>
    <name evidence="2" type="ORF">ACFSVL_16580</name>
</gene>
<comment type="caution">
    <text evidence="2">The sequence shown here is derived from an EMBL/GenBank/DDBJ whole genome shotgun (WGS) entry which is preliminary data.</text>
</comment>
<reference evidence="3" key="1">
    <citation type="journal article" date="2019" name="Int. J. Syst. Evol. Microbiol.">
        <title>The Global Catalogue of Microorganisms (GCM) 10K type strain sequencing project: providing services to taxonomists for standard genome sequencing and annotation.</title>
        <authorList>
            <consortium name="The Broad Institute Genomics Platform"/>
            <consortium name="The Broad Institute Genome Sequencing Center for Infectious Disease"/>
            <person name="Wu L."/>
            <person name="Ma J."/>
        </authorList>
    </citation>
    <scope>NUCLEOTIDE SEQUENCE [LARGE SCALE GENOMIC DNA]</scope>
    <source>
        <strain evidence="3">CGMCC 4.7641</strain>
    </source>
</reference>
<dbReference type="InterPro" id="IPR034768">
    <property type="entry name" value="4FE4S_WBL"/>
</dbReference>
<sequence length="131" mass="14120">MTSSPVRWHAWAACANYPELDWHSTEPSDVAACRQICLSCPVRTACLDEALDDATLGDFAEGSPLTSANSSPVRTAFASFPRTGPTRATRSTAAAAAFAGKPVRFLPGGQRSRCPSFFRCVRKNPSTLRQK</sequence>
<dbReference type="RefSeq" id="WP_378305055.1">
    <property type="nucleotide sequence ID" value="NZ_JBHUKS010000011.1"/>
</dbReference>
<organism evidence="2 3">
    <name type="scientific">Amycolatopsis silviterrae</name>
    <dbReference type="NCBI Taxonomy" id="1656914"/>
    <lineage>
        <taxon>Bacteria</taxon>
        <taxon>Bacillati</taxon>
        <taxon>Actinomycetota</taxon>
        <taxon>Actinomycetes</taxon>
        <taxon>Pseudonocardiales</taxon>
        <taxon>Pseudonocardiaceae</taxon>
        <taxon>Amycolatopsis</taxon>
    </lineage>
</organism>
<evidence type="ECO:0000313" key="2">
    <source>
        <dbReference type="EMBL" id="MFD2469007.1"/>
    </source>
</evidence>
<accession>A0ABW5H8H9</accession>
<evidence type="ECO:0000313" key="3">
    <source>
        <dbReference type="Proteomes" id="UP001597483"/>
    </source>
</evidence>
<feature type="domain" description="4Fe-4S Wbl-type" evidence="1">
    <location>
        <begin position="13"/>
        <end position="70"/>
    </location>
</feature>
<dbReference type="Pfam" id="PF02467">
    <property type="entry name" value="Whib"/>
    <property type="match status" value="1"/>
</dbReference>
<dbReference type="Proteomes" id="UP001597483">
    <property type="component" value="Unassembled WGS sequence"/>
</dbReference>
<protein>
    <submittedName>
        <fullName evidence="2">WhiB family transcriptional regulator</fullName>
    </submittedName>
</protein>
<name>A0ABW5H8H9_9PSEU</name>
<evidence type="ECO:0000259" key="1">
    <source>
        <dbReference type="PROSITE" id="PS51674"/>
    </source>
</evidence>
<proteinExistence type="predicted"/>
<keyword evidence="3" id="KW-1185">Reference proteome</keyword>